<dbReference type="InParanoid" id="A0A2R5GRC9"/>
<proteinExistence type="predicted"/>
<evidence type="ECO:0000313" key="2">
    <source>
        <dbReference type="Proteomes" id="UP000241890"/>
    </source>
</evidence>
<gene>
    <name evidence="1" type="ORF">FCC1311_096602</name>
</gene>
<keyword evidence="2" id="KW-1185">Reference proteome</keyword>
<comment type="caution">
    <text evidence="1">The sequence shown here is derived from an EMBL/GenBank/DDBJ whole genome shotgun (WGS) entry which is preliminary data.</text>
</comment>
<sequence length="226" mass="25557">MAEKKRDAPSQLGGEEDRVAKRQKLAEQLESFNKTVALNVPVSTILPLSGLAEQEIDGLTEVLNGLVLLAETLASEGRREDIQRALLDVAEFLVVAKDKLCTQDEGKLPPLRKLVSHYESLVEKAKSKIDYRALSIFMENKIGETSVDKNGPICSEFNRIKSRLNRCTNMTWDEREKMIDDLLRSVKDKRRGFLVEGRDSIRGYRDMSDRELQGWFTLATELAGDD</sequence>
<name>A0A2R5GRC9_9STRA</name>
<dbReference type="Proteomes" id="UP000241890">
    <property type="component" value="Unassembled WGS sequence"/>
</dbReference>
<reference evidence="1 2" key="1">
    <citation type="submission" date="2017-12" db="EMBL/GenBank/DDBJ databases">
        <title>Sequencing, de novo assembly and annotation of complete genome of a new Thraustochytrid species, strain FCC1311.</title>
        <authorList>
            <person name="Sedici K."/>
            <person name="Godart F."/>
            <person name="Aiese Cigliano R."/>
            <person name="Sanseverino W."/>
            <person name="Barakat M."/>
            <person name="Ortet P."/>
            <person name="Marechal E."/>
            <person name="Cagnac O."/>
            <person name="Amato A."/>
        </authorList>
    </citation>
    <scope>NUCLEOTIDE SEQUENCE [LARGE SCALE GENOMIC DNA]</scope>
</reference>
<protein>
    <submittedName>
        <fullName evidence="1">Uncharacterized protein</fullName>
    </submittedName>
</protein>
<dbReference type="AlphaFoldDB" id="A0A2R5GRC9"/>
<dbReference type="EMBL" id="BEYU01000155">
    <property type="protein sequence ID" value="GBG33437.1"/>
    <property type="molecule type" value="Genomic_DNA"/>
</dbReference>
<organism evidence="1 2">
    <name type="scientific">Hondaea fermentalgiana</name>
    <dbReference type="NCBI Taxonomy" id="2315210"/>
    <lineage>
        <taxon>Eukaryota</taxon>
        <taxon>Sar</taxon>
        <taxon>Stramenopiles</taxon>
        <taxon>Bigyra</taxon>
        <taxon>Labyrinthulomycetes</taxon>
        <taxon>Thraustochytrida</taxon>
        <taxon>Thraustochytriidae</taxon>
        <taxon>Hondaea</taxon>
    </lineage>
</organism>
<evidence type="ECO:0000313" key="1">
    <source>
        <dbReference type="EMBL" id="GBG33437.1"/>
    </source>
</evidence>
<accession>A0A2R5GRC9</accession>